<evidence type="ECO:0008006" key="4">
    <source>
        <dbReference type="Google" id="ProtNLM"/>
    </source>
</evidence>
<dbReference type="EMBL" id="BAABRP010000002">
    <property type="protein sequence ID" value="GAA5512328.1"/>
    <property type="molecule type" value="Genomic_DNA"/>
</dbReference>
<reference evidence="2 3" key="1">
    <citation type="submission" date="2024-02" db="EMBL/GenBank/DDBJ databases">
        <title>Deinococcus carri NBRC 110142.</title>
        <authorList>
            <person name="Ichikawa N."/>
            <person name="Katano-Makiyama Y."/>
            <person name="Hidaka K."/>
        </authorList>
    </citation>
    <scope>NUCLEOTIDE SEQUENCE [LARGE SCALE GENOMIC DNA]</scope>
    <source>
        <strain evidence="2 3">NBRC 110142</strain>
    </source>
</reference>
<protein>
    <recommendedName>
        <fullName evidence="4">PepSY domain-containing protein</fullName>
    </recommendedName>
</protein>
<comment type="caution">
    <text evidence="2">The sequence shown here is derived from an EMBL/GenBank/DDBJ whole genome shotgun (WGS) entry which is preliminary data.</text>
</comment>
<gene>
    <name evidence="2" type="ORF">Dcar01_01042</name>
</gene>
<dbReference type="RefSeq" id="WP_345462011.1">
    <property type="nucleotide sequence ID" value="NZ_BAABRP010000002.1"/>
</dbReference>
<feature type="chain" id="PRO_5045122918" description="PepSY domain-containing protein" evidence="1">
    <location>
        <begin position="18"/>
        <end position="122"/>
    </location>
</feature>
<dbReference type="Proteomes" id="UP001401887">
    <property type="component" value="Unassembled WGS sequence"/>
</dbReference>
<feature type="signal peptide" evidence="1">
    <location>
        <begin position="1"/>
        <end position="17"/>
    </location>
</feature>
<evidence type="ECO:0000256" key="1">
    <source>
        <dbReference type="SAM" id="SignalP"/>
    </source>
</evidence>
<keyword evidence="3" id="KW-1185">Reference proteome</keyword>
<proteinExistence type="predicted"/>
<sequence>MKRAVLTAVLVLSGALAQGTTTQGMGQGGDMMQACMQMMQGMGGAGSMPMMGGPADPAPDLGRTAIEAVARAFLQGQSTGGPVRITGVDRSGEVYQVRYLRGTRAGTLRIHATSGDVLPASR</sequence>
<keyword evidence="1" id="KW-0732">Signal</keyword>
<evidence type="ECO:0000313" key="3">
    <source>
        <dbReference type="Proteomes" id="UP001401887"/>
    </source>
</evidence>
<accession>A0ABP9W715</accession>
<evidence type="ECO:0000313" key="2">
    <source>
        <dbReference type="EMBL" id="GAA5512328.1"/>
    </source>
</evidence>
<organism evidence="2 3">
    <name type="scientific">Deinococcus carri</name>
    <dbReference type="NCBI Taxonomy" id="1211323"/>
    <lineage>
        <taxon>Bacteria</taxon>
        <taxon>Thermotogati</taxon>
        <taxon>Deinococcota</taxon>
        <taxon>Deinococci</taxon>
        <taxon>Deinococcales</taxon>
        <taxon>Deinococcaceae</taxon>
        <taxon>Deinococcus</taxon>
    </lineage>
</organism>
<name>A0ABP9W715_9DEIO</name>